<keyword evidence="1" id="KW-0732">Signal</keyword>
<organism evidence="2 3">
    <name type="scientific">Daldinia eschscholtzii</name>
    <dbReference type="NCBI Taxonomy" id="292717"/>
    <lineage>
        <taxon>Eukaryota</taxon>
        <taxon>Fungi</taxon>
        <taxon>Dikarya</taxon>
        <taxon>Ascomycota</taxon>
        <taxon>Pezizomycotina</taxon>
        <taxon>Sordariomycetes</taxon>
        <taxon>Xylariomycetidae</taxon>
        <taxon>Xylariales</taxon>
        <taxon>Hypoxylaceae</taxon>
        <taxon>Daldinia</taxon>
    </lineage>
</organism>
<feature type="signal peptide" evidence="1">
    <location>
        <begin position="1"/>
        <end position="16"/>
    </location>
</feature>
<evidence type="ECO:0008006" key="4">
    <source>
        <dbReference type="Google" id="ProtNLM"/>
    </source>
</evidence>
<dbReference type="Proteomes" id="UP001369815">
    <property type="component" value="Unassembled WGS sequence"/>
</dbReference>
<dbReference type="EMBL" id="JBANMG010000005">
    <property type="protein sequence ID" value="KAK6953070.1"/>
    <property type="molecule type" value="Genomic_DNA"/>
</dbReference>
<keyword evidence="3" id="KW-1185">Reference proteome</keyword>
<dbReference type="AlphaFoldDB" id="A0AAX6MK77"/>
<gene>
    <name evidence="2" type="ORF">Daesc_005370</name>
</gene>
<feature type="chain" id="PRO_5043780437" description="Lysozyme" evidence="1">
    <location>
        <begin position="17"/>
        <end position="114"/>
    </location>
</feature>
<proteinExistence type="predicted"/>
<protein>
    <recommendedName>
        <fullName evidence="4">Lysozyme</fullName>
    </recommendedName>
</protein>
<accession>A0AAX6MK77</accession>
<evidence type="ECO:0000313" key="3">
    <source>
        <dbReference type="Proteomes" id="UP001369815"/>
    </source>
</evidence>
<comment type="caution">
    <text evidence="2">The sequence shown here is derived from an EMBL/GenBank/DDBJ whole genome shotgun (WGS) entry which is preliminary data.</text>
</comment>
<evidence type="ECO:0000256" key="1">
    <source>
        <dbReference type="SAM" id="SignalP"/>
    </source>
</evidence>
<name>A0AAX6MK77_9PEZI</name>
<evidence type="ECO:0000313" key="2">
    <source>
        <dbReference type="EMBL" id="KAK6953070.1"/>
    </source>
</evidence>
<reference evidence="2 3" key="1">
    <citation type="journal article" date="2024" name="Front Chem Biol">
        <title>Unveiling the potential of Daldinia eschscholtzii MFLUCC 19-0629 through bioactivity and bioinformatics studies for enhanced sustainable agriculture production.</title>
        <authorList>
            <person name="Brooks S."/>
            <person name="Weaver J.A."/>
            <person name="Klomchit A."/>
            <person name="Alharthi S.A."/>
            <person name="Onlamun T."/>
            <person name="Nurani R."/>
            <person name="Vong T.K."/>
            <person name="Alberti F."/>
            <person name="Greco C."/>
        </authorList>
    </citation>
    <scope>NUCLEOTIDE SEQUENCE [LARGE SCALE GENOMIC DNA]</scope>
    <source>
        <strain evidence="2">MFLUCC 19-0629</strain>
    </source>
</reference>
<sequence>MVQLAQVAIIVTTALAGFTTAKSCVSGGIYCGTYLLKRGDYINKIITNLRANNMPTDDNTIKQSLWSCLEHGDIQFKEMCTRGCVGGDKNDDYCTGSPDAGGAKRDEEAIFWEA</sequence>